<evidence type="ECO:0000313" key="1">
    <source>
        <dbReference type="EMBL" id="AUX79036.1"/>
    </source>
</evidence>
<geneLocation type="plasmid" evidence="2">
    <name>psfrenxt3b</name>
</geneLocation>
<proteinExistence type="predicted"/>
<organism evidence="1 2">
    <name type="scientific">Rhizobium fredii</name>
    <name type="common">Sinorhizobium fredii</name>
    <dbReference type="NCBI Taxonomy" id="380"/>
    <lineage>
        <taxon>Bacteria</taxon>
        <taxon>Pseudomonadati</taxon>
        <taxon>Pseudomonadota</taxon>
        <taxon>Alphaproteobacteria</taxon>
        <taxon>Hyphomicrobiales</taxon>
        <taxon>Rhizobiaceae</taxon>
        <taxon>Sinorhizobium/Ensifer group</taxon>
        <taxon>Sinorhizobium</taxon>
    </lineage>
</organism>
<reference evidence="1 2" key="1">
    <citation type="submission" date="2017-10" db="EMBL/GenBank/DDBJ databases">
        <title>Analysis of the genome sequences of Rhizobium populations associated to common bean (phaseolus vulgaris).</title>
        <authorList>
            <person name="Bustos P."/>
            <person name="Santamaria R.I."/>
            <person name="Miranda-Sanchez F."/>
            <person name="Perez-Carrascal O."/>
            <person name="Juarez S."/>
            <person name="Lozano L."/>
            <person name="Martinez-Flores I."/>
            <person name="Vinuesa P."/>
            <person name="Martinez-Romero E."/>
            <person name="Cevallos M.A."/>
            <person name="Romero D."/>
            <person name="Davila G."/>
            <person name="Gonzalez V."/>
        </authorList>
    </citation>
    <scope>NUCLEOTIDE SEQUENCE [LARGE SCALE GENOMIC DNA]</scope>
    <source>
        <strain evidence="1 2">NXT3</strain>
        <plasmid evidence="2">Plasmid psfrenxt3b</plasmid>
    </source>
</reference>
<dbReference type="EMBL" id="CP024309">
    <property type="protein sequence ID" value="AUX79036.1"/>
    <property type="molecule type" value="Genomic_DNA"/>
</dbReference>
<dbReference type="Proteomes" id="UP000239340">
    <property type="component" value="Plasmid pSfreNXT3b"/>
</dbReference>
<name>A0A2L0HC44_RHIFR</name>
<protein>
    <submittedName>
        <fullName evidence="1">Uncharacterized protein</fullName>
    </submittedName>
</protein>
<gene>
    <name evidence="1" type="ORF">NXT3_PB00381</name>
</gene>
<keyword evidence="1" id="KW-0614">Plasmid</keyword>
<sequence length="68" mass="7688">MYSGNDSYSPALSPDDLDLLQSILDEEIRVRRIPITSDRADELAGKLIRLFQSGVRQPDVLRLMIRTG</sequence>
<dbReference type="AlphaFoldDB" id="A0A2L0HC44"/>
<accession>A0A2L0HC44</accession>
<evidence type="ECO:0000313" key="2">
    <source>
        <dbReference type="Proteomes" id="UP000239340"/>
    </source>
</evidence>